<dbReference type="GO" id="GO:0016757">
    <property type="term" value="F:glycosyltransferase activity"/>
    <property type="evidence" value="ECO:0007669"/>
    <property type="project" value="UniProtKB-KW"/>
</dbReference>
<dbReference type="CDD" id="cd04186">
    <property type="entry name" value="GT_2_like_c"/>
    <property type="match status" value="1"/>
</dbReference>
<accession>A0ABV8HBA3</accession>
<dbReference type="EMBL" id="JBHSAS010000006">
    <property type="protein sequence ID" value="MFC4027481.1"/>
    <property type="molecule type" value="Genomic_DNA"/>
</dbReference>
<dbReference type="PANTHER" id="PTHR43179">
    <property type="entry name" value="RHAMNOSYLTRANSFERASE WBBL"/>
    <property type="match status" value="1"/>
</dbReference>
<comment type="caution">
    <text evidence="2">The sequence shown here is derived from an EMBL/GenBank/DDBJ whole genome shotgun (WGS) entry which is preliminary data.</text>
</comment>
<dbReference type="Gene3D" id="3.90.550.10">
    <property type="entry name" value="Spore Coat Polysaccharide Biosynthesis Protein SpsA, Chain A"/>
    <property type="match status" value="1"/>
</dbReference>
<keyword evidence="2" id="KW-0328">Glycosyltransferase</keyword>
<protein>
    <submittedName>
        <fullName evidence="2">Glycosyltransferase family 2 protein</fullName>
        <ecNumber evidence="2">2.4.-.-</ecNumber>
    </submittedName>
</protein>
<evidence type="ECO:0000313" key="2">
    <source>
        <dbReference type="EMBL" id="MFC4027481.1"/>
    </source>
</evidence>
<evidence type="ECO:0000313" key="3">
    <source>
        <dbReference type="Proteomes" id="UP001595793"/>
    </source>
</evidence>
<keyword evidence="2" id="KW-0808">Transferase</keyword>
<feature type="domain" description="Glycosyltransferase 2-like" evidence="1">
    <location>
        <begin position="2"/>
        <end position="131"/>
    </location>
</feature>
<dbReference type="SUPFAM" id="SSF53448">
    <property type="entry name" value="Nucleotide-diphospho-sugar transferases"/>
    <property type="match status" value="1"/>
</dbReference>
<reference evidence="3" key="1">
    <citation type="journal article" date="2019" name="Int. J. Syst. Evol. Microbiol.">
        <title>The Global Catalogue of Microorganisms (GCM) 10K type strain sequencing project: providing services to taxonomists for standard genome sequencing and annotation.</title>
        <authorList>
            <consortium name="The Broad Institute Genomics Platform"/>
            <consortium name="The Broad Institute Genome Sequencing Center for Infectious Disease"/>
            <person name="Wu L."/>
            <person name="Ma J."/>
        </authorList>
    </citation>
    <scope>NUCLEOTIDE SEQUENCE [LARGE SCALE GENOMIC DNA]</scope>
    <source>
        <strain evidence="3">CECT 9128</strain>
    </source>
</reference>
<evidence type="ECO:0000259" key="1">
    <source>
        <dbReference type="Pfam" id="PF00535"/>
    </source>
</evidence>
<dbReference type="RefSeq" id="WP_290234061.1">
    <property type="nucleotide sequence ID" value="NZ_JAUFPZ010000002.1"/>
</dbReference>
<dbReference type="PANTHER" id="PTHR43179:SF7">
    <property type="entry name" value="RHAMNOSYLTRANSFERASE WBBL"/>
    <property type="match status" value="1"/>
</dbReference>
<dbReference type="InterPro" id="IPR001173">
    <property type="entry name" value="Glyco_trans_2-like"/>
</dbReference>
<sequence length="298" mass="35238">MIIVVTYNGLKWIDECLQSCGDFPVVVVDNNSSDNTKDFIKTNYPNVHLIEQNKNLGFGQANNIGIEYAINHGADYVFLLNQDAYLIEDCLGKLIKIIQDKLEYGILSPFHYTKSFTGLDANFSMFMSRYNISRDYIFDANENKIKDIYSIPFVNAAGWLIPKRTLKKVGYFDSLFFHYGEDRNYCQRVLYHNMKIGIVPNAKMIHDREFREVKPVLKYSDDYYEEYIRYSKVEWADINLKNFDSKFSLHLKQIRRSYFKSFFKFKFRKAKEILSKYRILKGLYPSLKNSRNRNSIKI</sequence>
<dbReference type="Pfam" id="PF00535">
    <property type="entry name" value="Glycos_transf_2"/>
    <property type="match status" value="1"/>
</dbReference>
<gene>
    <name evidence="2" type="ORF">ACFOS1_08700</name>
</gene>
<organism evidence="2 3">
    <name type="scientific">Zunongwangia endophytica</name>
    <dbReference type="NCBI Taxonomy" id="1808945"/>
    <lineage>
        <taxon>Bacteria</taxon>
        <taxon>Pseudomonadati</taxon>
        <taxon>Bacteroidota</taxon>
        <taxon>Flavobacteriia</taxon>
        <taxon>Flavobacteriales</taxon>
        <taxon>Flavobacteriaceae</taxon>
        <taxon>Zunongwangia</taxon>
    </lineage>
</organism>
<name>A0ABV8HBA3_9FLAO</name>
<dbReference type="Proteomes" id="UP001595793">
    <property type="component" value="Unassembled WGS sequence"/>
</dbReference>
<proteinExistence type="predicted"/>
<dbReference type="InterPro" id="IPR029044">
    <property type="entry name" value="Nucleotide-diphossugar_trans"/>
</dbReference>
<keyword evidence="3" id="KW-1185">Reference proteome</keyword>
<dbReference type="EC" id="2.4.-.-" evidence="2"/>